<protein>
    <recommendedName>
        <fullName evidence="5 7">Adenylate kinase</fullName>
        <shortName evidence="5">AK</shortName>
        <ecNumber evidence="5 7">2.7.4.3</ecNumber>
    </recommendedName>
    <alternativeName>
        <fullName evidence="5">ATP-AMP transphosphorylase</fullName>
    </alternativeName>
    <alternativeName>
        <fullName evidence="5">ATP:AMP phosphotransferase</fullName>
    </alternativeName>
    <alternativeName>
        <fullName evidence="5">Adenylate monophosphate kinase</fullName>
    </alternativeName>
</protein>
<feature type="binding site" evidence="5">
    <location>
        <position position="107"/>
    </location>
    <ligand>
        <name>AMP</name>
        <dbReference type="ChEBI" id="CHEBI:456215"/>
    </ligand>
</feature>
<dbReference type="EMBL" id="CP036271">
    <property type="protein sequence ID" value="QDT56517.1"/>
    <property type="molecule type" value="Genomic_DNA"/>
</dbReference>
<comment type="pathway">
    <text evidence="5">Purine metabolism; AMP biosynthesis via salvage pathway; AMP from ADP: step 1/1.</text>
</comment>
<comment type="subunit">
    <text evidence="5 7">Monomer.</text>
</comment>
<feature type="binding site" evidence="5">
    <location>
        <position position="138"/>
    </location>
    <ligand>
        <name>ATP</name>
        <dbReference type="ChEBI" id="CHEBI:30616"/>
    </ligand>
</feature>
<evidence type="ECO:0000256" key="7">
    <source>
        <dbReference type="RuleBase" id="RU003331"/>
    </source>
</evidence>
<dbReference type="UniPathway" id="UPA00588">
    <property type="reaction ID" value="UER00649"/>
</dbReference>
<feature type="binding site" evidence="5">
    <location>
        <position position="40"/>
    </location>
    <ligand>
        <name>AMP</name>
        <dbReference type="ChEBI" id="CHEBI:456215"/>
    </ligand>
</feature>
<feature type="binding site" evidence="5">
    <location>
        <position position="183"/>
    </location>
    <ligand>
        <name>ATP</name>
        <dbReference type="ChEBI" id="CHEBI:30616"/>
    </ligand>
</feature>
<comment type="catalytic activity">
    <reaction evidence="5 7">
        <text>AMP + ATP = 2 ADP</text>
        <dbReference type="Rhea" id="RHEA:12973"/>
        <dbReference type="ChEBI" id="CHEBI:30616"/>
        <dbReference type="ChEBI" id="CHEBI:456215"/>
        <dbReference type="ChEBI" id="CHEBI:456216"/>
        <dbReference type="EC" id="2.7.4.3"/>
    </reaction>
</comment>
<dbReference type="Gene3D" id="3.40.50.300">
    <property type="entry name" value="P-loop containing nucleotide triphosphate hydrolases"/>
    <property type="match status" value="1"/>
</dbReference>
<name>A0A517SK70_9PLAN</name>
<dbReference type="KEGG" id="ccos:Pan44_45720"/>
<evidence type="ECO:0000256" key="5">
    <source>
        <dbReference type="HAMAP-Rule" id="MF_00235"/>
    </source>
</evidence>
<dbReference type="InterPro" id="IPR000850">
    <property type="entry name" value="Adenylat/UMP-CMP_kin"/>
</dbReference>
<dbReference type="GO" id="GO:0005524">
    <property type="term" value="F:ATP binding"/>
    <property type="evidence" value="ECO:0007669"/>
    <property type="project" value="UniProtKB-UniRule"/>
</dbReference>
<feature type="binding site" evidence="5">
    <location>
        <position position="156"/>
    </location>
    <ligand>
        <name>AMP</name>
        <dbReference type="ChEBI" id="CHEBI:456215"/>
    </ligand>
</feature>
<keyword evidence="4 5" id="KW-0418">Kinase</keyword>
<reference evidence="8 9" key="1">
    <citation type="submission" date="2019-02" db="EMBL/GenBank/DDBJ databases">
        <title>Deep-cultivation of Planctomycetes and their phenomic and genomic characterization uncovers novel biology.</title>
        <authorList>
            <person name="Wiegand S."/>
            <person name="Jogler M."/>
            <person name="Boedeker C."/>
            <person name="Pinto D."/>
            <person name="Vollmers J."/>
            <person name="Rivas-Marin E."/>
            <person name="Kohn T."/>
            <person name="Peeters S.H."/>
            <person name="Heuer A."/>
            <person name="Rast P."/>
            <person name="Oberbeckmann S."/>
            <person name="Bunk B."/>
            <person name="Jeske O."/>
            <person name="Meyerdierks A."/>
            <person name="Storesund J.E."/>
            <person name="Kallscheuer N."/>
            <person name="Luecker S."/>
            <person name="Lage O.M."/>
            <person name="Pohl T."/>
            <person name="Merkel B.J."/>
            <person name="Hornburger P."/>
            <person name="Mueller R.-W."/>
            <person name="Bruemmer F."/>
            <person name="Labrenz M."/>
            <person name="Spormann A.M."/>
            <person name="Op den Camp H."/>
            <person name="Overmann J."/>
            <person name="Amann R."/>
            <person name="Jetten M.S.M."/>
            <person name="Mascher T."/>
            <person name="Medema M.H."/>
            <person name="Devos D.P."/>
            <person name="Kaster A.-K."/>
            <person name="Ovreas L."/>
            <person name="Rohde M."/>
            <person name="Galperin M.Y."/>
            <person name="Jogler C."/>
        </authorList>
    </citation>
    <scope>NUCLEOTIDE SEQUENCE [LARGE SCALE GENOMIC DNA]</scope>
    <source>
        <strain evidence="8 9">Pan44</strain>
    </source>
</reference>
<keyword evidence="2 5" id="KW-0545">Nucleotide biosynthesis</keyword>
<comment type="similarity">
    <text evidence="5 6">Belongs to the adenylate kinase family.</text>
</comment>
<dbReference type="Proteomes" id="UP000315700">
    <property type="component" value="Chromosome"/>
</dbReference>
<dbReference type="CDD" id="cd01428">
    <property type="entry name" value="ADK"/>
    <property type="match status" value="1"/>
</dbReference>
<dbReference type="RefSeq" id="WP_145033986.1">
    <property type="nucleotide sequence ID" value="NZ_CP036271.1"/>
</dbReference>
<dbReference type="GO" id="GO:0044209">
    <property type="term" value="P:AMP salvage"/>
    <property type="evidence" value="ECO:0007669"/>
    <property type="project" value="UniProtKB-UniRule"/>
</dbReference>
<feature type="binding site" evidence="5">
    <location>
        <begin position="19"/>
        <end position="24"/>
    </location>
    <ligand>
        <name>ATP</name>
        <dbReference type="ChEBI" id="CHEBI:30616"/>
    </ligand>
</feature>
<dbReference type="Pfam" id="PF00406">
    <property type="entry name" value="ADK"/>
    <property type="match status" value="1"/>
</dbReference>
<dbReference type="AlphaFoldDB" id="A0A517SK70"/>
<evidence type="ECO:0000256" key="2">
    <source>
        <dbReference type="ARBA" id="ARBA00022727"/>
    </source>
</evidence>
<sequence length="231" mass="26528">MSKTSLKPYPAALVFGVPGAGKGTQGEILSRIPGFFHLSSGVIFRKLDAKSEEGRIVREYSARGELAPDEVTMRIFKNWLEGQRAAERFRPREHLLLLDGIPRNLAQCEMLKQICDVKLVIHLMCDDEEAMIDRIRRRAVLENRPDDASESVTRRRFEVYRQESLPVLNYYPKSLIKDIESTGIHSHVLLECLKHLVPVLLENFPRDEQGRRVKDYPLPPLPKTLDGWRAD</sequence>
<comment type="caution">
    <text evidence="5">Lacks conserved residue(s) required for the propagation of feature annotation.</text>
</comment>
<dbReference type="GO" id="GO:0004017">
    <property type="term" value="F:AMP kinase activity"/>
    <property type="evidence" value="ECO:0007669"/>
    <property type="project" value="UniProtKB-UniRule"/>
</dbReference>
<evidence type="ECO:0000256" key="1">
    <source>
        <dbReference type="ARBA" id="ARBA00022679"/>
    </source>
</evidence>
<dbReference type="InterPro" id="IPR033690">
    <property type="entry name" value="Adenylat_kinase_CS"/>
</dbReference>
<organism evidence="8 9">
    <name type="scientific">Caulifigura coniformis</name>
    <dbReference type="NCBI Taxonomy" id="2527983"/>
    <lineage>
        <taxon>Bacteria</taxon>
        <taxon>Pseudomonadati</taxon>
        <taxon>Planctomycetota</taxon>
        <taxon>Planctomycetia</taxon>
        <taxon>Planctomycetales</taxon>
        <taxon>Planctomycetaceae</taxon>
        <taxon>Caulifigura</taxon>
    </lineage>
</organism>
<accession>A0A517SK70</accession>
<proteinExistence type="inferred from homology"/>
<dbReference type="InterPro" id="IPR027417">
    <property type="entry name" value="P-loop_NTPase"/>
</dbReference>
<evidence type="ECO:0000256" key="4">
    <source>
        <dbReference type="ARBA" id="ARBA00022777"/>
    </source>
</evidence>
<evidence type="ECO:0000256" key="6">
    <source>
        <dbReference type="RuleBase" id="RU003330"/>
    </source>
</evidence>
<feature type="binding site" evidence="5">
    <location>
        <position position="45"/>
    </location>
    <ligand>
        <name>AMP</name>
        <dbReference type="ChEBI" id="CHEBI:456215"/>
    </ligand>
</feature>
<keyword evidence="9" id="KW-1185">Reference proteome</keyword>
<dbReference type="FunCoup" id="A0A517SK70">
    <property type="interactions" value="546"/>
</dbReference>
<evidence type="ECO:0000256" key="3">
    <source>
        <dbReference type="ARBA" id="ARBA00022741"/>
    </source>
</evidence>
<dbReference type="PRINTS" id="PR00094">
    <property type="entry name" value="ADENYLTKNASE"/>
</dbReference>
<dbReference type="SUPFAM" id="SSF52540">
    <property type="entry name" value="P-loop containing nucleoside triphosphate hydrolases"/>
    <property type="match status" value="1"/>
</dbReference>
<keyword evidence="3 5" id="KW-0547">Nucleotide-binding</keyword>
<comment type="subcellular location">
    <subcellularLocation>
        <location evidence="5 7">Cytoplasm</location>
    </subcellularLocation>
</comment>
<keyword evidence="5 7" id="KW-0067">ATP-binding</keyword>
<dbReference type="OrthoDB" id="9805030at2"/>
<dbReference type="PANTHER" id="PTHR23359">
    <property type="entry name" value="NUCLEOTIDE KINASE"/>
    <property type="match status" value="1"/>
</dbReference>
<gene>
    <name evidence="5 8" type="primary">adk</name>
    <name evidence="8" type="ORF">Pan44_45720</name>
</gene>
<feature type="binding site" evidence="5">
    <location>
        <position position="144"/>
    </location>
    <ligand>
        <name>AMP</name>
        <dbReference type="ChEBI" id="CHEBI:456215"/>
    </ligand>
</feature>
<evidence type="ECO:0000313" key="9">
    <source>
        <dbReference type="Proteomes" id="UP000315700"/>
    </source>
</evidence>
<comment type="function">
    <text evidence="5">Catalyzes the reversible transfer of the terminal phosphate group between ATP and AMP. Plays an important role in cellular energy homeostasis and in adenine nucleotide metabolism.</text>
</comment>
<dbReference type="InParanoid" id="A0A517SK70"/>
<keyword evidence="5" id="KW-0963">Cytoplasm</keyword>
<evidence type="ECO:0000313" key="8">
    <source>
        <dbReference type="EMBL" id="QDT56517.1"/>
    </source>
</evidence>
<dbReference type="GO" id="GO:0005737">
    <property type="term" value="C:cytoplasm"/>
    <property type="evidence" value="ECO:0007669"/>
    <property type="project" value="UniProtKB-SubCell"/>
</dbReference>
<dbReference type="PROSITE" id="PS00113">
    <property type="entry name" value="ADENYLATE_KINASE"/>
    <property type="match status" value="1"/>
</dbReference>
<keyword evidence="1 5" id="KW-0808">Transferase</keyword>
<dbReference type="HAMAP" id="MF_00235">
    <property type="entry name" value="Adenylate_kinase_Adk"/>
    <property type="match status" value="1"/>
</dbReference>
<dbReference type="EC" id="2.7.4.3" evidence="5 7"/>
<comment type="domain">
    <text evidence="5">Consists of three domains, a large central CORE domain and two small peripheral domains, NMPbind and LID, which undergo movements during catalysis. The LID domain closes over the site of phosphoryl transfer upon ATP binding. Assembling and dissambling the active center during each catalytic cycle provides an effective means to prevent ATP hydrolysis.</text>
</comment>